<evidence type="ECO:0000259" key="3">
    <source>
        <dbReference type="Pfam" id="PF20774"/>
    </source>
</evidence>
<dbReference type="Pfam" id="PF05547">
    <property type="entry name" value="Peptidase_M6"/>
    <property type="match status" value="1"/>
</dbReference>
<evidence type="ECO:0000256" key="1">
    <source>
        <dbReference type="SAM" id="MobiDB-lite"/>
    </source>
</evidence>
<keyword evidence="4" id="KW-0378">Hydrolase</keyword>
<evidence type="ECO:0000313" key="4">
    <source>
        <dbReference type="EMBL" id="GGJ91828.1"/>
    </source>
</evidence>
<sequence>MPGDPGRFSVKENLVKRRTRGMLAAATAGATVIAGAALGPAAIAAPADSPTSDQATAQRLDNRPGPLTARQDERRKAAQELILSGRAAPDEDGVVQLAEDKYYEAAVTGTGRLFTILSEFGDQGSGKLGTTPGPLHNEIPEPDRAVNNSTHWAPDFTTAYYEELFFGDGDPATTEESFADFYSKQSSGNYTVAGEVSDWVRVPGNASSYGDNSVEDAGGAWQFIEDSGNAWYQTQVTAGKTVDEIQAELATFDVWDRYDHDNDGNFDEPDGYLDHFQAVHAGEGEDAGGGAQGADAIWSHRWYVNSTDYGVTGPSDQALFGGAQIGDTGYWIGDYTVEAENGGLGVFAHEYAHDLGLPDLYDTAGGENSTAFWTLMSSGSWLGHGPDDIGTTPNYMGPWEKLQLGWLDYAVVDQGGSGSYTLSPAALQTDGQEQALVIDVPDEGIETSYTTPASGSNAWWTSSADDLNTTLARTLDLTGVSKATVTAKAWYDIEAGYDYLYAEYKDASGKWIQIGQPIDGTTNGRWSTLRFTVPGGGPVDFRFRYQSDGGVHLAGAFIDDIVVKSGGTTILTDDVESGKGEWVADGGFTISTGTETSVGDRYYLVENRTYVDYDATLETGPYQFSKGFTAPDWVERFPYQDGMLVWAVDETYTDNNTIDHPGHGLALPVDARPVKFTYPDGTAPSNRRQPFDATFGTQTLDAVALHKEVLVGHGPNQTVETVAAVGSDGTETQAPTFSDATEDTYFSSTNPLGGVYVAGHGVTVTVTSQNTGGIMTVDVANPE</sequence>
<dbReference type="PANTHER" id="PTHR41775:SF1">
    <property type="entry name" value="PEPTIDASE M6-LIKE DOMAIN-CONTAINING PROTEIN"/>
    <property type="match status" value="1"/>
</dbReference>
<keyword evidence="4" id="KW-0645">Protease</keyword>
<dbReference type="InterPro" id="IPR048665">
    <property type="entry name" value="InhA-like_VEG"/>
</dbReference>
<accession>A0A917PU71</accession>
<evidence type="ECO:0000313" key="5">
    <source>
        <dbReference type="Proteomes" id="UP000636956"/>
    </source>
</evidence>
<name>A0A917PU71_9MICO</name>
<feature type="domain" description="Immune inhibitor A-like metallopeptidase VEG" evidence="3">
    <location>
        <begin position="600"/>
        <end position="771"/>
    </location>
</feature>
<dbReference type="SUPFAM" id="SSF55486">
    <property type="entry name" value="Metalloproteases ('zincins'), catalytic domain"/>
    <property type="match status" value="1"/>
</dbReference>
<keyword evidence="5" id="KW-1185">Reference proteome</keyword>
<dbReference type="PANTHER" id="PTHR41775">
    <property type="entry name" value="SECRETED PROTEIN-RELATED"/>
    <property type="match status" value="1"/>
</dbReference>
<feature type="domain" description="Peptidase M6-like" evidence="2">
    <location>
        <begin position="108"/>
        <end position="406"/>
    </location>
</feature>
<proteinExistence type="predicted"/>
<evidence type="ECO:0000259" key="2">
    <source>
        <dbReference type="Pfam" id="PF05547"/>
    </source>
</evidence>
<dbReference type="EMBL" id="BMMD01000025">
    <property type="protein sequence ID" value="GGJ91828.1"/>
    <property type="molecule type" value="Genomic_DNA"/>
</dbReference>
<dbReference type="NCBIfam" id="TIGR03296">
    <property type="entry name" value="M6dom_TIGR03296"/>
    <property type="match status" value="1"/>
</dbReference>
<dbReference type="AlphaFoldDB" id="A0A917PU71"/>
<dbReference type="GO" id="GO:0006508">
    <property type="term" value="P:proteolysis"/>
    <property type="evidence" value="ECO:0007669"/>
    <property type="project" value="UniProtKB-KW"/>
</dbReference>
<comment type="caution">
    <text evidence="4">The sequence shown here is derived from an EMBL/GenBank/DDBJ whole genome shotgun (WGS) entry which is preliminary data.</text>
</comment>
<dbReference type="GO" id="GO:0008233">
    <property type="term" value="F:peptidase activity"/>
    <property type="evidence" value="ECO:0007669"/>
    <property type="project" value="UniProtKB-KW"/>
</dbReference>
<protein>
    <submittedName>
        <fullName evidence="4">Protease</fullName>
    </submittedName>
</protein>
<dbReference type="Proteomes" id="UP000636956">
    <property type="component" value="Unassembled WGS sequence"/>
</dbReference>
<dbReference type="Pfam" id="PF20774">
    <property type="entry name" value="InhA-like_VEG"/>
    <property type="match status" value="1"/>
</dbReference>
<dbReference type="Pfam" id="PF20773">
    <property type="entry name" value="InhA-like_MAM"/>
    <property type="match status" value="1"/>
</dbReference>
<reference evidence="4" key="2">
    <citation type="submission" date="2020-09" db="EMBL/GenBank/DDBJ databases">
        <authorList>
            <person name="Sun Q."/>
            <person name="Zhou Y."/>
        </authorList>
    </citation>
    <scope>NUCLEOTIDE SEQUENCE</scope>
    <source>
        <strain evidence="4">CGMCC 1.8984</strain>
    </source>
</reference>
<dbReference type="InterPro" id="IPR008757">
    <property type="entry name" value="Peptidase_M6-like_domain"/>
</dbReference>
<feature type="compositionally biased region" description="Polar residues" evidence="1">
    <location>
        <begin position="49"/>
        <end position="59"/>
    </location>
</feature>
<feature type="region of interest" description="Disordered" evidence="1">
    <location>
        <begin position="44"/>
        <end position="72"/>
    </location>
</feature>
<reference evidence="4" key="1">
    <citation type="journal article" date="2014" name="Int. J. Syst. Evol. Microbiol.">
        <title>Complete genome sequence of Corynebacterium casei LMG S-19264T (=DSM 44701T), isolated from a smear-ripened cheese.</title>
        <authorList>
            <consortium name="US DOE Joint Genome Institute (JGI-PGF)"/>
            <person name="Walter F."/>
            <person name="Albersmeier A."/>
            <person name="Kalinowski J."/>
            <person name="Ruckert C."/>
        </authorList>
    </citation>
    <scope>NUCLEOTIDE SEQUENCE</scope>
    <source>
        <strain evidence="4">CGMCC 1.8984</strain>
    </source>
</reference>
<organism evidence="4 5">
    <name type="scientific">Agromyces bauzanensis</name>
    <dbReference type="NCBI Taxonomy" id="1308924"/>
    <lineage>
        <taxon>Bacteria</taxon>
        <taxon>Bacillati</taxon>
        <taxon>Actinomycetota</taxon>
        <taxon>Actinomycetes</taxon>
        <taxon>Micrococcales</taxon>
        <taxon>Microbacteriaceae</taxon>
        <taxon>Agromyces</taxon>
    </lineage>
</organism>
<gene>
    <name evidence="4" type="ORF">GCM10011372_32870</name>
</gene>